<organism evidence="1 2">
    <name type="scientific">Austropuccinia psidii MF-1</name>
    <dbReference type="NCBI Taxonomy" id="1389203"/>
    <lineage>
        <taxon>Eukaryota</taxon>
        <taxon>Fungi</taxon>
        <taxon>Dikarya</taxon>
        <taxon>Basidiomycota</taxon>
        <taxon>Pucciniomycotina</taxon>
        <taxon>Pucciniomycetes</taxon>
        <taxon>Pucciniales</taxon>
        <taxon>Sphaerophragmiaceae</taxon>
        <taxon>Austropuccinia</taxon>
    </lineage>
</organism>
<reference evidence="1" key="1">
    <citation type="submission" date="2021-03" db="EMBL/GenBank/DDBJ databases">
        <title>Draft genome sequence of rust myrtle Austropuccinia psidii MF-1, a brazilian biotype.</title>
        <authorList>
            <person name="Quecine M.C."/>
            <person name="Pachon D.M.R."/>
            <person name="Bonatelli M.L."/>
            <person name="Correr F.H."/>
            <person name="Franceschini L.M."/>
            <person name="Leite T.F."/>
            <person name="Margarido G.R.A."/>
            <person name="Almeida C.A."/>
            <person name="Ferrarezi J.A."/>
            <person name="Labate C.A."/>
        </authorList>
    </citation>
    <scope>NUCLEOTIDE SEQUENCE</scope>
    <source>
        <strain evidence="1">MF-1</strain>
    </source>
</reference>
<accession>A0A9Q3GUU1</accession>
<dbReference type="Gene3D" id="2.40.70.10">
    <property type="entry name" value="Acid Proteases"/>
    <property type="match status" value="1"/>
</dbReference>
<dbReference type="AlphaFoldDB" id="A0A9Q3GUU1"/>
<evidence type="ECO:0008006" key="3">
    <source>
        <dbReference type="Google" id="ProtNLM"/>
    </source>
</evidence>
<dbReference type="EMBL" id="AVOT02005610">
    <property type="protein sequence ID" value="MBW0479515.1"/>
    <property type="molecule type" value="Genomic_DNA"/>
</dbReference>
<dbReference type="Proteomes" id="UP000765509">
    <property type="component" value="Unassembled WGS sequence"/>
</dbReference>
<comment type="caution">
    <text evidence="1">The sequence shown here is derived from an EMBL/GenBank/DDBJ whole genome shotgun (WGS) entry which is preliminary data.</text>
</comment>
<evidence type="ECO:0000313" key="1">
    <source>
        <dbReference type="EMBL" id="MBW0479515.1"/>
    </source>
</evidence>
<dbReference type="OrthoDB" id="5535068at2759"/>
<dbReference type="SUPFAM" id="SSF50630">
    <property type="entry name" value="Acid proteases"/>
    <property type="match status" value="1"/>
</dbReference>
<name>A0A9Q3GUU1_9BASI</name>
<gene>
    <name evidence="1" type="ORF">O181_019230</name>
</gene>
<sequence>MALVDIGSEINIIPEEIAIKASLTSIKLNMNLSGIGGHTTSLFGLSEFTQTTMITGEYKEIHLVIAKGAVHIILGRTFLADNNVKLEFSHKQGEIFCYPEQDGCQLCLPICSSQAMGWQISPPSGMELCASSEIPKWSVHQAESSKRKEKEETQSQSLTRVKTIFLGPKKYPSQLFLMHKMT</sequence>
<keyword evidence="2" id="KW-1185">Reference proteome</keyword>
<dbReference type="CDD" id="cd00303">
    <property type="entry name" value="retropepsin_like"/>
    <property type="match status" value="1"/>
</dbReference>
<protein>
    <recommendedName>
        <fullName evidence="3">Peptidase A2 domain-containing protein</fullName>
    </recommendedName>
</protein>
<evidence type="ECO:0000313" key="2">
    <source>
        <dbReference type="Proteomes" id="UP000765509"/>
    </source>
</evidence>
<proteinExistence type="predicted"/>
<dbReference type="InterPro" id="IPR021109">
    <property type="entry name" value="Peptidase_aspartic_dom_sf"/>
</dbReference>